<gene>
    <name evidence="2" type="ORF">B0H64DRAFT_397760</name>
</gene>
<evidence type="ECO:0000313" key="3">
    <source>
        <dbReference type="Proteomes" id="UP001278766"/>
    </source>
</evidence>
<accession>A0AAE0HGQ0</accession>
<dbReference type="Proteomes" id="UP001278766">
    <property type="component" value="Unassembled WGS sequence"/>
</dbReference>
<dbReference type="EMBL" id="JAUEPN010000004">
    <property type="protein sequence ID" value="KAK3296257.1"/>
    <property type="molecule type" value="Genomic_DNA"/>
</dbReference>
<dbReference type="RefSeq" id="XP_062659771.1">
    <property type="nucleotide sequence ID" value="XM_062803902.1"/>
</dbReference>
<organism evidence="2 3">
    <name type="scientific">Chaetomium fimeti</name>
    <dbReference type="NCBI Taxonomy" id="1854472"/>
    <lineage>
        <taxon>Eukaryota</taxon>
        <taxon>Fungi</taxon>
        <taxon>Dikarya</taxon>
        <taxon>Ascomycota</taxon>
        <taxon>Pezizomycotina</taxon>
        <taxon>Sordariomycetes</taxon>
        <taxon>Sordariomycetidae</taxon>
        <taxon>Sordariales</taxon>
        <taxon>Chaetomiaceae</taxon>
        <taxon>Chaetomium</taxon>
    </lineage>
</organism>
<dbReference type="GeneID" id="87840850"/>
<protein>
    <submittedName>
        <fullName evidence="2">Uncharacterized protein</fullName>
    </submittedName>
</protein>
<name>A0AAE0HGQ0_9PEZI</name>
<feature type="compositionally biased region" description="Polar residues" evidence="1">
    <location>
        <begin position="126"/>
        <end position="138"/>
    </location>
</feature>
<feature type="region of interest" description="Disordered" evidence="1">
    <location>
        <begin position="123"/>
        <end position="184"/>
    </location>
</feature>
<reference evidence="2" key="1">
    <citation type="journal article" date="2023" name="Mol. Phylogenet. Evol.">
        <title>Genome-scale phylogeny and comparative genomics of the fungal order Sordariales.</title>
        <authorList>
            <person name="Hensen N."/>
            <person name="Bonometti L."/>
            <person name="Westerberg I."/>
            <person name="Brannstrom I.O."/>
            <person name="Guillou S."/>
            <person name="Cros-Aarteil S."/>
            <person name="Calhoun S."/>
            <person name="Haridas S."/>
            <person name="Kuo A."/>
            <person name="Mondo S."/>
            <person name="Pangilinan J."/>
            <person name="Riley R."/>
            <person name="LaButti K."/>
            <person name="Andreopoulos B."/>
            <person name="Lipzen A."/>
            <person name="Chen C."/>
            <person name="Yan M."/>
            <person name="Daum C."/>
            <person name="Ng V."/>
            <person name="Clum A."/>
            <person name="Steindorff A."/>
            <person name="Ohm R.A."/>
            <person name="Martin F."/>
            <person name="Silar P."/>
            <person name="Natvig D.O."/>
            <person name="Lalanne C."/>
            <person name="Gautier V."/>
            <person name="Ament-Velasquez S.L."/>
            <person name="Kruys A."/>
            <person name="Hutchinson M.I."/>
            <person name="Powell A.J."/>
            <person name="Barry K."/>
            <person name="Miller A.N."/>
            <person name="Grigoriev I.V."/>
            <person name="Debuchy R."/>
            <person name="Gladieux P."/>
            <person name="Hiltunen Thoren M."/>
            <person name="Johannesson H."/>
        </authorList>
    </citation>
    <scope>NUCLEOTIDE SEQUENCE</scope>
    <source>
        <strain evidence="2">CBS 168.71</strain>
    </source>
</reference>
<reference evidence="2" key="2">
    <citation type="submission" date="2023-06" db="EMBL/GenBank/DDBJ databases">
        <authorList>
            <consortium name="Lawrence Berkeley National Laboratory"/>
            <person name="Haridas S."/>
            <person name="Hensen N."/>
            <person name="Bonometti L."/>
            <person name="Westerberg I."/>
            <person name="Brannstrom I.O."/>
            <person name="Guillou S."/>
            <person name="Cros-Aarteil S."/>
            <person name="Calhoun S."/>
            <person name="Kuo A."/>
            <person name="Mondo S."/>
            <person name="Pangilinan J."/>
            <person name="Riley R."/>
            <person name="Labutti K."/>
            <person name="Andreopoulos B."/>
            <person name="Lipzen A."/>
            <person name="Chen C."/>
            <person name="Yanf M."/>
            <person name="Daum C."/>
            <person name="Ng V."/>
            <person name="Clum A."/>
            <person name="Steindorff A."/>
            <person name="Ohm R."/>
            <person name="Martin F."/>
            <person name="Silar P."/>
            <person name="Natvig D."/>
            <person name="Lalanne C."/>
            <person name="Gautier V."/>
            <person name="Ament-Velasquez S.L."/>
            <person name="Kruys A."/>
            <person name="Hutchinson M.I."/>
            <person name="Powell A.J."/>
            <person name="Barry K."/>
            <person name="Miller A.N."/>
            <person name="Grigoriev I.V."/>
            <person name="Debuchy R."/>
            <person name="Gladieux P."/>
            <person name="Thoren M.H."/>
            <person name="Johannesson H."/>
        </authorList>
    </citation>
    <scope>NUCLEOTIDE SEQUENCE</scope>
    <source>
        <strain evidence="2">CBS 168.71</strain>
    </source>
</reference>
<keyword evidence="3" id="KW-1185">Reference proteome</keyword>
<evidence type="ECO:0000313" key="2">
    <source>
        <dbReference type="EMBL" id="KAK3296257.1"/>
    </source>
</evidence>
<dbReference type="AlphaFoldDB" id="A0AAE0HGQ0"/>
<feature type="compositionally biased region" description="Polar residues" evidence="1">
    <location>
        <begin position="156"/>
        <end position="171"/>
    </location>
</feature>
<proteinExistence type="predicted"/>
<comment type="caution">
    <text evidence="2">The sequence shown here is derived from an EMBL/GenBank/DDBJ whole genome shotgun (WGS) entry which is preliminary data.</text>
</comment>
<sequence>MGSLEGNHPRRRLERGSGRKEKGVLRTYWTMDDGSPVVEGSNAVCCLPAHNTTPFPSVLSAATYTSLPDRPANSGSDMHLDNLKSHRGDHHRPFSALQRLIITTLSSKLSHFDSALPPLSHRHNQPFHSITPFHSTAPSHIPYPHIRPSNPHPNRPTDQPDQPSNRVSKSGSDPPHAAPGPLACIPNPSCEWTAAYSVHVL</sequence>
<evidence type="ECO:0000256" key="1">
    <source>
        <dbReference type="SAM" id="MobiDB-lite"/>
    </source>
</evidence>